<reference evidence="2 3" key="2">
    <citation type="submission" date="2024-07" db="EMBL/GenBank/DDBJ databases">
        <authorList>
            <person name="Akdeniz Z."/>
        </authorList>
    </citation>
    <scope>NUCLEOTIDE SEQUENCE [LARGE SCALE GENOMIC DNA]</scope>
</reference>
<sequence length="137" mass="15933">MKFSLHSYDKLFNAHIQFYLVSISDSAAIQFYPQLLNVKISCMLIAQNQTFDAELSIQIIKSHGPFFNDILFIRSYVNSITRHPSVVLSLYFRHGDAHSVLNRYSKVLKCVLQLIFEPPRYKDIYIEAKMNLGHHLP</sequence>
<dbReference type="AlphaFoldDB" id="A0AA86NQV8"/>
<dbReference type="EMBL" id="CAXDID020000286">
    <property type="protein sequence ID" value="CAL6070777.1"/>
    <property type="molecule type" value="Genomic_DNA"/>
</dbReference>
<dbReference type="Proteomes" id="UP001642409">
    <property type="component" value="Unassembled WGS sequence"/>
</dbReference>
<organism evidence="1">
    <name type="scientific">Hexamita inflata</name>
    <dbReference type="NCBI Taxonomy" id="28002"/>
    <lineage>
        <taxon>Eukaryota</taxon>
        <taxon>Metamonada</taxon>
        <taxon>Diplomonadida</taxon>
        <taxon>Hexamitidae</taxon>
        <taxon>Hexamitinae</taxon>
        <taxon>Hexamita</taxon>
    </lineage>
</organism>
<protein>
    <submittedName>
        <fullName evidence="2">Hypothetical_protein</fullName>
    </submittedName>
</protein>
<proteinExistence type="predicted"/>
<reference evidence="1" key="1">
    <citation type="submission" date="2023-06" db="EMBL/GenBank/DDBJ databases">
        <authorList>
            <person name="Kurt Z."/>
        </authorList>
    </citation>
    <scope>NUCLEOTIDE SEQUENCE</scope>
</reference>
<name>A0AA86NQV8_9EUKA</name>
<accession>A0AA86NQV8</accession>
<comment type="caution">
    <text evidence="1">The sequence shown here is derived from an EMBL/GenBank/DDBJ whole genome shotgun (WGS) entry which is preliminary data.</text>
</comment>
<gene>
    <name evidence="1" type="ORF">HINF_LOCUS12417</name>
    <name evidence="2" type="ORF">HINF_LOCUS54794</name>
</gene>
<dbReference type="EMBL" id="CATOUU010000321">
    <property type="protein sequence ID" value="CAI9924772.1"/>
    <property type="molecule type" value="Genomic_DNA"/>
</dbReference>
<evidence type="ECO:0000313" key="1">
    <source>
        <dbReference type="EMBL" id="CAI9924772.1"/>
    </source>
</evidence>
<keyword evidence="3" id="KW-1185">Reference proteome</keyword>
<evidence type="ECO:0000313" key="3">
    <source>
        <dbReference type="Proteomes" id="UP001642409"/>
    </source>
</evidence>
<evidence type="ECO:0000313" key="2">
    <source>
        <dbReference type="EMBL" id="CAL6070777.1"/>
    </source>
</evidence>